<proteinExistence type="predicted"/>
<reference evidence="2" key="1">
    <citation type="submission" date="2021-12" db="EMBL/GenBank/DDBJ databases">
        <title>Alicyclobacillaceae gen. nov., sp. nov., isolated from chalcocite enrichment system.</title>
        <authorList>
            <person name="Jiang Z."/>
        </authorList>
    </citation>
    <scope>NUCLEOTIDE SEQUENCE</scope>
    <source>
        <strain evidence="2">MYW30-H2</strain>
    </source>
</reference>
<keyword evidence="3" id="KW-1185">Reference proteome</keyword>
<feature type="transmembrane region" description="Helical" evidence="1">
    <location>
        <begin position="82"/>
        <end position="98"/>
    </location>
</feature>
<keyword evidence="1" id="KW-0472">Membrane</keyword>
<keyword evidence="1" id="KW-0812">Transmembrane</keyword>
<evidence type="ECO:0008006" key="4">
    <source>
        <dbReference type="Google" id="ProtNLM"/>
    </source>
</evidence>
<accession>A0ABY4CS37</accession>
<gene>
    <name evidence="2" type="ORF">LSG31_07470</name>
</gene>
<sequence length="201" mass="22282">MWRKKGKGATVIERAGLFLGTVLIIISTFQPLWGMTLIAPQYPEGLRVEIFTKAIKGNLDIINTLNHYVGMKDLDNMSFPELKYMTALLLALAALFFLSAVIGRLWMVAATMGISAVVGIAGVYDLYHKLYNYGHNLDPRAPIKLSGGFTPPVIGQNQLANFHTYSYFLSGSYLIIASGLIGVWVLWQLARRSRRSVQPSS</sequence>
<name>A0ABY4CS37_9BACL</name>
<feature type="transmembrane region" description="Helical" evidence="1">
    <location>
        <begin position="12"/>
        <end position="33"/>
    </location>
</feature>
<keyword evidence="1" id="KW-1133">Transmembrane helix</keyword>
<evidence type="ECO:0000313" key="2">
    <source>
        <dbReference type="EMBL" id="UOF92061.1"/>
    </source>
</evidence>
<dbReference type="Proteomes" id="UP000830167">
    <property type="component" value="Chromosome"/>
</dbReference>
<feature type="transmembrane region" description="Helical" evidence="1">
    <location>
        <begin position="105"/>
        <end position="124"/>
    </location>
</feature>
<evidence type="ECO:0000313" key="3">
    <source>
        <dbReference type="Proteomes" id="UP000830167"/>
    </source>
</evidence>
<evidence type="ECO:0000256" key="1">
    <source>
        <dbReference type="SAM" id="Phobius"/>
    </source>
</evidence>
<feature type="transmembrane region" description="Helical" evidence="1">
    <location>
        <begin position="165"/>
        <end position="187"/>
    </location>
</feature>
<protein>
    <recommendedName>
        <fullName evidence="4">Cytochrome C</fullName>
    </recommendedName>
</protein>
<organism evidence="2 3">
    <name type="scientific">Fodinisporobacter ferrooxydans</name>
    <dbReference type="NCBI Taxonomy" id="2901836"/>
    <lineage>
        <taxon>Bacteria</taxon>
        <taxon>Bacillati</taxon>
        <taxon>Bacillota</taxon>
        <taxon>Bacilli</taxon>
        <taxon>Bacillales</taxon>
        <taxon>Alicyclobacillaceae</taxon>
        <taxon>Fodinisporobacter</taxon>
    </lineage>
</organism>
<dbReference type="RefSeq" id="WP_347438744.1">
    <property type="nucleotide sequence ID" value="NZ_CP089291.1"/>
</dbReference>
<dbReference type="EMBL" id="CP089291">
    <property type="protein sequence ID" value="UOF92061.1"/>
    <property type="molecule type" value="Genomic_DNA"/>
</dbReference>